<protein>
    <submittedName>
        <fullName evidence="1">Uncharacterized protein</fullName>
    </submittedName>
</protein>
<organism evidence="1 2">
    <name type="scientific">Rhodanobacter humi</name>
    <dbReference type="NCBI Taxonomy" id="1888173"/>
    <lineage>
        <taxon>Bacteria</taxon>
        <taxon>Pseudomonadati</taxon>
        <taxon>Pseudomonadota</taxon>
        <taxon>Gammaproteobacteria</taxon>
        <taxon>Lysobacterales</taxon>
        <taxon>Rhodanobacteraceae</taxon>
        <taxon>Rhodanobacter</taxon>
    </lineage>
</organism>
<keyword evidence="2" id="KW-1185">Reference proteome</keyword>
<dbReference type="Proteomes" id="UP001562159">
    <property type="component" value="Unassembled WGS sequence"/>
</dbReference>
<evidence type="ECO:0000313" key="1">
    <source>
        <dbReference type="EMBL" id="MEY2183182.1"/>
    </source>
</evidence>
<comment type="caution">
    <text evidence="1">The sequence shown here is derived from an EMBL/GenBank/DDBJ whole genome shotgun (WGS) entry which is preliminary data.</text>
</comment>
<proteinExistence type="predicted"/>
<sequence length="113" mass="11931">MTATIERQLDKQRKRYEEAAQAMVGAVTEGGLRAAVHVIVTEASACSEMAVRAEVKAQGVLRRLLDSSGRLVTSIARSAIADPFAGPGTFDAAVFTVGKLLTDAWRLRAGGDA</sequence>
<dbReference type="EMBL" id="JBGBPY010000001">
    <property type="protein sequence ID" value="MEY2183182.1"/>
    <property type="molecule type" value="Genomic_DNA"/>
</dbReference>
<accession>A0ABV4AS00</accession>
<gene>
    <name evidence="1" type="ORF">AB7878_12215</name>
</gene>
<name>A0ABV4AS00_9GAMM</name>
<reference evidence="1 2" key="1">
    <citation type="submission" date="2024-07" db="EMBL/GenBank/DDBJ databases">
        <title>Molecular mechanisms and environmental adaptations of flagellar loss and biofilm growth of Rhodanobacter under environmental stress.</title>
        <authorList>
            <person name="Chen M."/>
        </authorList>
    </citation>
    <scope>NUCLEOTIDE SEQUENCE [LARGE SCALE GENOMIC DNA]</scope>
    <source>
        <strain evidence="1 2">RS22</strain>
    </source>
</reference>
<evidence type="ECO:0000313" key="2">
    <source>
        <dbReference type="Proteomes" id="UP001562159"/>
    </source>
</evidence>